<protein>
    <submittedName>
        <fullName evidence="4">Homogentisate phytyltransferase 1</fullName>
    </submittedName>
</protein>
<dbReference type="GO" id="GO:0005975">
    <property type="term" value="P:carbohydrate metabolic process"/>
    <property type="evidence" value="ECO:0007669"/>
    <property type="project" value="InterPro"/>
</dbReference>
<sequence>MASIFSWFPQAMLRVQLPPDTPPLPVSTVKFDQVFRTLWGQQHQRRDQDSLTIWLDKTSGSVFKSVQPYRSGYFGVAMKVQPGYTAGVITSFYLSNNEDHPGNHDEIDIEFLGTTPDQLYTL</sequence>
<evidence type="ECO:0000313" key="4">
    <source>
        <dbReference type="EMBL" id="KAE8733002.1"/>
    </source>
</evidence>
<dbReference type="InterPro" id="IPR044791">
    <property type="entry name" value="Beta-glucanase/XTH"/>
</dbReference>
<proteinExistence type="predicted"/>
<dbReference type="InterPro" id="IPR013320">
    <property type="entry name" value="ConA-like_dom_sf"/>
</dbReference>
<dbReference type="AlphaFoldDB" id="A0A6A3D0K7"/>
<dbReference type="Pfam" id="PF00722">
    <property type="entry name" value="Glyco_hydro_16"/>
    <property type="match status" value="1"/>
</dbReference>
<gene>
    <name evidence="4" type="ORF">F3Y22_tig00001644pilonHSYRG00228</name>
</gene>
<dbReference type="Proteomes" id="UP000436088">
    <property type="component" value="Unassembled WGS sequence"/>
</dbReference>
<dbReference type="EMBL" id="VEPZ02000127">
    <property type="protein sequence ID" value="KAE8733002.1"/>
    <property type="molecule type" value="Genomic_DNA"/>
</dbReference>
<dbReference type="PROSITE" id="PS51762">
    <property type="entry name" value="GH16_2"/>
    <property type="match status" value="1"/>
</dbReference>
<evidence type="ECO:0000313" key="5">
    <source>
        <dbReference type="Proteomes" id="UP000436088"/>
    </source>
</evidence>
<organism evidence="4 5">
    <name type="scientific">Hibiscus syriacus</name>
    <name type="common">Rose of Sharon</name>
    <dbReference type="NCBI Taxonomy" id="106335"/>
    <lineage>
        <taxon>Eukaryota</taxon>
        <taxon>Viridiplantae</taxon>
        <taxon>Streptophyta</taxon>
        <taxon>Embryophyta</taxon>
        <taxon>Tracheophyta</taxon>
        <taxon>Spermatophyta</taxon>
        <taxon>Magnoliopsida</taxon>
        <taxon>eudicotyledons</taxon>
        <taxon>Gunneridae</taxon>
        <taxon>Pentapetalae</taxon>
        <taxon>rosids</taxon>
        <taxon>malvids</taxon>
        <taxon>Malvales</taxon>
        <taxon>Malvaceae</taxon>
        <taxon>Malvoideae</taxon>
        <taxon>Hibiscus</taxon>
    </lineage>
</organism>
<evidence type="ECO:0000256" key="2">
    <source>
        <dbReference type="ARBA" id="ARBA00023295"/>
    </source>
</evidence>
<dbReference type="PANTHER" id="PTHR31062">
    <property type="entry name" value="XYLOGLUCAN ENDOTRANSGLUCOSYLASE/HYDROLASE PROTEIN 8-RELATED"/>
    <property type="match status" value="1"/>
</dbReference>
<dbReference type="GO" id="GO:0004553">
    <property type="term" value="F:hydrolase activity, hydrolyzing O-glycosyl compounds"/>
    <property type="evidence" value="ECO:0007669"/>
    <property type="project" value="InterPro"/>
</dbReference>
<keyword evidence="1" id="KW-0378">Hydrolase</keyword>
<dbReference type="SUPFAM" id="SSF49899">
    <property type="entry name" value="Concanavalin A-like lectins/glucanases"/>
    <property type="match status" value="1"/>
</dbReference>
<evidence type="ECO:0000259" key="3">
    <source>
        <dbReference type="PROSITE" id="PS51762"/>
    </source>
</evidence>
<evidence type="ECO:0000256" key="1">
    <source>
        <dbReference type="ARBA" id="ARBA00022801"/>
    </source>
</evidence>
<dbReference type="Gene3D" id="2.60.120.200">
    <property type="match status" value="1"/>
</dbReference>
<comment type="caution">
    <text evidence="4">The sequence shown here is derived from an EMBL/GenBank/DDBJ whole genome shotgun (WGS) entry which is preliminary data.</text>
</comment>
<keyword evidence="5" id="KW-1185">Reference proteome</keyword>
<dbReference type="GO" id="GO:0016740">
    <property type="term" value="F:transferase activity"/>
    <property type="evidence" value="ECO:0007669"/>
    <property type="project" value="UniProtKB-KW"/>
</dbReference>
<dbReference type="InterPro" id="IPR000757">
    <property type="entry name" value="Beta-glucanase-like"/>
</dbReference>
<feature type="domain" description="GH16" evidence="3">
    <location>
        <begin position="19"/>
        <end position="122"/>
    </location>
</feature>
<accession>A0A6A3D0K7</accession>
<name>A0A6A3D0K7_HIBSY</name>
<keyword evidence="2" id="KW-0326">Glycosidase</keyword>
<reference evidence="4" key="1">
    <citation type="submission" date="2019-09" db="EMBL/GenBank/DDBJ databases">
        <title>Draft genome information of white flower Hibiscus syriacus.</title>
        <authorList>
            <person name="Kim Y.-M."/>
        </authorList>
    </citation>
    <scope>NUCLEOTIDE SEQUENCE [LARGE SCALE GENOMIC DNA]</scope>
    <source>
        <strain evidence="4">YM2019G1</strain>
    </source>
</reference>